<dbReference type="GO" id="GO:0031143">
    <property type="term" value="C:pseudopodium"/>
    <property type="evidence" value="ECO:0007669"/>
    <property type="project" value="UniProtKB-SubCell"/>
</dbReference>
<keyword evidence="4" id="KW-0904">Protein phosphatase</keyword>
<evidence type="ECO:0000256" key="8">
    <source>
        <dbReference type="ARBA" id="ARBA00048336"/>
    </source>
</evidence>
<dbReference type="InterPro" id="IPR029052">
    <property type="entry name" value="Metallo-depent_PP-like"/>
</dbReference>
<dbReference type="InterPro" id="IPR050341">
    <property type="entry name" value="PP1_catalytic_subunit"/>
</dbReference>
<feature type="domain" description="Serine/threonine specific protein phosphatases" evidence="12">
    <location>
        <begin position="120"/>
        <end position="125"/>
    </location>
</feature>
<dbReference type="PANTHER" id="PTHR11668:SF492">
    <property type="entry name" value="SERINE_THREONINE-PROTEIN PHOSPHATASE PP1-DELTA-RELATED"/>
    <property type="match status" value="1"/>
</dbReference>
<evidence type="ECO:0000256" key="5">
    <source>
        <dbReference type="ARBA" id="ARBA00023211"/>
    </source>
</evidence>
<dbReference type="PANTHER" id="PTHR11668">
    <property type="entry name" value="SERINE/THREONINE PROTEIN PHOSPHATASE"/>
    <property type="match status" value="1"/>
</dbReference>
<comment type="catalytic activity">
    <reaction evidence="8 10">
        <text>O-phospho-L-threonyl-[protein] + H2O = L-threonyl-[protein] + phosphate</text>
        <dbReference type="Rhea" id="RHEA:47004"/>
        <dbReference type="Rhea" id="RHEA-COMP:11060"/>
        <dbReference type="Rhea" id="RHEA-COMP:11605"/>
        <dbReference type="ChEBI" id="CHEBI:15377"/>
        <dbReference type="ChEBI" id="CHEBI:30013"/>
        <dbReference type="ChEBI" id="CHEBI:43474"/>
        <dbReference type="ChEBI" id="CHEBI:61977"/>
        <dbReference type="EC" id="3.1.3.16"/>
    </reaction>
</comment>
<dbReference type="GO" id="GO:0007060">
    <property type="term" value="P:male meiosis chromosome segregation"/>
    <property type="evidence" value="ECO:0007669"/>
    <property type="project" value="UniProtKB-ARBA"/>
</dbReference>
<reference evidence="13 14" key="1">
    <citation type="submission" date="2024-08" db="EMBL/GenBank/DDBJ databases">
        <title>Gnathostoma spinigerum genome.</title>
        <authorList>
            <person name="Gonzalez-Bertolin B."/>
            <person name="Monzon S."/>
            <person name="Zaballos A."/>
            <person name="Jimenez P."/>
            <person name="Dekumyoy P."/>
            <person name="Varona S."/>
            <person name="Cuesta I."/>
            <person name="Sumanam S."/>
            <person name="Adisakwattana P."/>
            <person name="Gasser R.B."/>
            <person name="Hernandez-Gonzalez A."/>
            <person name="Young N.D."/>
            <person name="Perteguer M.J."/>
        </authorList>
    </citation>
    <scope>NUCLEOTIDE SEQUENCE [LARGE SCALE GENOMIC DNA]</scope>
    <source>
        <strain evidence="13">AL3</strain>
        <tissue evidence="13">Liver</tissue>
    </source>
</reference>
<evidence type="ECO:0000256" key="7">
    <source>
        <dbReference type="ARBA" id="ARBA00047761"/>
    </source>
</evidence>
<keyword evidence="3 10" id="KW-0378">Hydrolase</keyword>
<sequence>MEVVELDYDNLITRLLGVGMAGGRLTKKVSELELIKLCAKAKSVFVSQSSLIELHPPLIVCGDIHGQYSDLLRIFDKNGFPPDTNYLFLGDYVDRGIQNIETISLLLAYKVQFPENFFLLRGNHETSSINRVYGFYDEVNRRYKSPRLWNVYQVVFNWMPLSAIISGRILCMHGGLSPLLNDIEQLRRIGRPIDPPSPSLELDLLWSDPDQWTTGWQPSNRGVSCVFGQDIVVHMCEKLQIDLIARAHQVVQDGYEFFANRRLVTIFSAPHYCGQFDNAAASMSVSEDLSCAFKVYRPASKAVRLAAKQAEESERIRVERKSQDEGSDGEENRKEEEKEKSNEGNNNFKDGEENGEEKDSD</sequence>
<dbReference type="SMART" id="SM00156">
    <property type="entry name" value="PP2Ac"/>
    <property type="match status" value="1"/>
</dbReference>
<dbReference type="EC" id="3.1.3.16" evidence="10"/>
<keyword evidence="5" id="KW-0464">Manganese</keyword>
<dbReference type="PRINTS" id="PR00114">
    <property type="entry name" value="STPHPHTASE"/>
</dbReference>
<gene>
    <name evidence="13" type="ORF">AB6A40_005649</name>
</gene>
<evidence type="ECO:0000313" key="13">
    <source>
        <dbReference type="EMBL" id="MFH4978940.1"/>
    </source>
</evidence>
<dbReference type="GO" id="GO:0000785">
    <property type="term" value="C:chromatin"/>
    <property type="evidence" value="ECO:0007669"/>
    <property type="project" value="UniProtKB-ARBA"/>
</dbReference>
<evidence type="ECO:0000256" key="4">
    <source>
        <dbReference type="ARBA" id="ARBA00022912"/>
    </source>
</evidence>
<comment type="caution">
    <text evidence="13">The sequence shown here is derived from an EMBL/GenBank/DDBJ whole genome shotgun (WGS) entry which is preliminary data.</text>
</comment>
<organism evidence="13 14">
    <name type="scientific">Gnathostoma spinigerum</name>
    <dbReference type="NCBI Taxonomy" id="75299"/>
    <lineage>
        <taxon>Eukaryota</taxon>
        <taxon>Metazoa</taxon>
        <taxon>Ecdysozoa</taxon>
        <taxon>Nematoda</taxon>
        <taxon>Chromadorea</taxon>
        <taxon>Rhabditida</taxon>
        <taxon>Spirurina</taxon>
        <taxon>Gnathostomatomorpha</taxon>
        <taxon>Gnathostomatoidea</taxon>
        <taxon>Gnathostomatidae</taxon>
        <taxon>Gnathostoma</taxon>
    </lineage>
</organism>
<protein>
    <recommendedName>
        <fullName evidence="10">Serine/threonine-protein phosphatase</fullName>
        <ecNumber evidence="10">3.1.3.16</ecNumber>
    </recommendedName>
</protein>
<dbReference type="Proteomes" id="UP001608902">
    <property type="component" value="Unassembled WGS sequence"/>
</dbReference>
<dbReference type="InterPro" id="IPR031675">
    <property type="entry name" value="STPPase_N"/>
</dbReference>
<evidence type="ECO:0000256" key="10">
    <source>
        <dbReference type="RuleBase" id="RU004273"/>
    </source>
</evidence>
<evidence type="ECO:0000256" key="11">
    <source>
        <dbReference type="SAM" id="MobiDB-lite"/>
    </source>
</evidence>
<evidence type="ECO:0000256" key="1">
    <source>
        <dbReference type="ARBA" id="ARBA00008294"/>
    </source>
</evidence>
<name>A0ABD6EH75_9BILA</name>
<dbReference type="Gene3D" id="3.60.21.10">
    <property type="match status" value="1"/>
</dbReference>
<evidence type="ECO:0000256" key="2">
    <source>
        <dbReference type="ARBA" id="ARBA00022723"/>
    </source>
</evidence>
<evidence type="ECO:0000259" key="12">
    <source>
        <dbReference type="PROSITE" id="PS00125"/>
    </source>
</evidence>
<dbReference type="GO" id="GO:0018991">
    <property type="term" value="P:egg-laying behavior"/>
    <property type="evidence" value="ECO:0007669"/>
    <property type="project" value="UniProtKB-ARBA"/>
</dbReference>
<evidence type="ECO:0000256" key="9">
    <source>
        <dbReference type="ARBA" id="ARBA00054219"/>
    </source>
</evidence>
<dbReference type="PROSITE" id="PS00125">
    <property type="entry name" value="SER_THR_PHOSPHATASE"/>
    <property type="match status" value="1"/>
</dbReference>
<evidence type="ECO:0000313" key="14">
    <source>
        <dbReference type="Proteomes" id="UP001608902"/>
    </source>
</evidence>
<keyword evidence="14" id="KW-1185">Reference proteome</keyword>
<feature type="compositionally biased region" description="Basic and acidic residues" evidence="11">
    <location>
        <begin position="309"/>
        <end position="342"/>
    </location>
</feature>
<feature type="region of interest" description="Disordered" evidence="11">
    <location>
        <begin position="308"/>
        <end position="361"/>
    </location>
</feature>
<dbReference type="InterPro" id="IPR004843">
    <property type="entry name" value="Calcineurin-like_PHP"/>
</dbReference>
<dbReference type="Pfam" id="PF16891">
    <property type="entry name" value="STPPase_N"/>
    <property type="match status" value="1"/>
</dbReference>
<accession>A0ABD6EH75</accession>
<comment type="catalytic activity">
    <reaction evidence="7">
        <text>O-phospho-L-seryl-[protein] + H2O = L-seryl-[protein] + phosphate</text>
        <dbReference type="Rhea" id="RHEA:20629"/>
        <dbReference type="Rhea" id="RHEA-COMP:9863"/>
        <dbReference type="Rhea" id="RHEA-COMP:11604"/>
        <dbReference type="ChEBI" id="CHEBI:15377"/>
        <dbReference type="ChEBI" id="CHEBI:29999"/>
        <dbReference type="ChEBI" id="CHEBI:43474"/>
        <dbReference type="ChEBI" id="CHEBI:83421"/>
        <dbReference type="EC" id="3.1.3.16"/>
    </reaction>
</comment>
<evidence type="ECO:0000256" key="3">
    <source>
        <dbReference type="ARBA" id="ARBA00022801"/>
    </source>
</evidence>
<comment type="subcellular location">
    <subcellularLocation>
        <location evidence="6">Cell projection</location>
        <location evidence="6">Pseudopodium</location>
    </subcellularLocation>
</comment>
<dbReference type="FunFam" id="3.60.21.10:FF:000026">
    <property type="entry name" value="Serine/threonine-protein phosphatase"/>
    <property type="match status" value="1"/>
</dbReference>
<dbReference type="GO" id="GO:0046872">
    <property type="term" value="F:metal ion binding"/>
    <property type="evidence" value="ECO:0007669"/>
    <property type="project" value="UniProtKB-KW"/>
</dbReference>
<proteinExistence type="inferred from homology"/>
<comment type="similarity">
    <text evidence="1 10">Belongs to the PPP phosphatase family.</text>
</comment>
<dbReference type="Pfam" id="PF00149">
    <property type="entry name" value="Metallophos"/>
    <property type="match status" value="1"/>
</dbReference>
<dbReference type="EMBL" id="JBGFUD010003684">
    <property type="protein sequence ID" value="MFH4978940.1"/>
    <property type="molecule type" value="Genomic_DNA"/>
</dbReference>
<evidence type="ECO:0000256" key="6">
    <source>
        <dbReference type="ARBA" id="ARBA00037818"/>
    </source>
</evidence>
<dbReference type="InterPro" id="IPR006186">
    <property type="entry name" value="Ser/Thr-sp_prot-phosphatase"/>
</dbReference>
<dbReference type="GO" id="GO:0004722">
    <property type="term" value="F:protein serine/threonine phosphatase activity"/>
    <property type="evidence" value="ECO:0007669"/>
    <property type="project" value="UniProtKB-EC"/>
</dbReference>
<keyword evidence="2" id="KW-0479">Metal-binding</keyword>
<dbReference type="GO" id="GO:0031272">
    <property type="term" value="P:regulation of pseudopodium assembly"/>
    <property type="evidence" value="ECO:0007669"/>
    <property type="project" value="UniProtKB-ARBA"/>
</dbReference>
<dbReference type="SUPFAM" id="SSF56300">
    <property type="entry name" value="Metallo-dependent phosphatases"/>
    <property type="match status" value="1"/>
</dbReference>
<comment type="function">
    <text evidence="9">Probable phosphatase which plays a redundant role with gsp-4 in spermatogenesis by regulating sister chromatid segregation during meiosis. In addition, involved in sperm motility by controlling the dynamic disassembly of major sperm proteins (MSP) in the spermatozoan pseudopodium.</text>
</comment>
<dbReference type="GO" id="GO:0097723">
    <property type="term" value="P:amoeboid sperm motility"/>
    <property type="evidence" value="ECO:0007669"/>
    <property type="project" value="UniProtKB-ARBA"/>
</dbReference>
<dbReference type="AlphaFoldDB" id="A0ABD6EH75"/>